<dbReference type="InterPro" id="IPR027417">
    <property type="entry name" value="P-loop_NTPase"/>
</dbReference>
<dbReference type="PANTHER" id="PTHR10039">
    <property type="entry name" value="AMELOGENIN"/>
    <property type="match status" value="1"/>
</dbReference>
<name>W2RLI9_CYPE1</name>
<dbReference type="AlphaFoldDB" id="W2RLI9"/>
<dbReference type="Pfam" id="PF24809">
    <property type="entry name" value="DUF7708"/>
    <property type="match status" value="1"/>
</dbReference>
<dbReference type="eggNOG" id="ENOG502T7FU">
    <property type="taxonomic scope" value="Eukaryota"/>
</dbReference>
<dbReference type="InterPro" id="IPR056884">
    <property type="entry name" value="NPHP3-like_N"/>
</dbReference>
<reference evidence="5 6" key="1">
    <citation type="submission" date="2013-03" db="EMBL/GenBank/DDBJ databases">
        <title>The Genome Sequence of Phialophora europaea CBS 101466.</title>
        <authorList>
            <consortium name="The Broad Institute Genomics Platform"/>
            <person name="Cuomo C."/>
            <person name="de Hoog S."/>
            <person name="Gorbushina A."/>
            <person name="Walker B."/>
            <person name="Young S.K."/>
            <person name="Zeng Q."/>
            <person name="Gargeya S."/>
            <person name="Fitzgerald M."/>
            <person name="Haas B."/>
            <person name="Abouelleil A."/>
            <person name="Allen A.W."/>
            <person name="Alvarado L."/>
            <person name="Arachchi H.M."/>
            <person name="Berlin A.M."/>
            <person name="Chapman S.B."/>
            <person name="Gainer-Dewar J."/>
            <person name="Goldberg J."/>
            <person name="Griggs A."/>
            <person name="Gujja S."/>
            <person name="Hansen M."/>
            <person name="Howarth C."/>
            <person name="Imamovic A."/>
            <person name="Ireland A."/>
            <person name="Larimer J."/>
            <person name="McCowan C."/>
            <person name="Murphy C."/>
            <person name="Pearson M."/>
            <person name="Poon T.W."/>
            <person name="Priest M."/>
            <person name="Roberts A."/>
            <person name="Saif S."/>
            <person name="Shea T."/>
            <person name="Sisk P."/>
            <person name="Sykes S."/>
            <person name="Wortman J."/>
            <person name="Nusbaum C."/>
            <person name="Birren B."/>
        </authorList>
    </citation>
    <scope>NUCLEOTIDE SEQUENCE [LARGE SCALE GENOMIC DNA]</scope>
    <source>
        <strain evidence="5 6">CBS 101466</strain>
    </source>
</reference>
<dbReference type="RefSeq" id="XP_008720888.1">
    <property type="nucleotide sequence ID" value="XM_008722666.1"/>
</dbReference>
<dbReference type="GeneID" id="19975686"/>
<keyword evidence="1" id="KW-0677">Repeat</keyword>
<dbReference type="InterPro" id="IPR056125">
    <property type="entry name" value="DUF7708"/>
</dbReference>
<evidence type="ECO:0000313" key="6">
    <source>
        <dbReference type="Proteomes" id="UP000030752"/>
    </source>
</evidence>
<dbReference type="OrthoDB" id="194358at2759"/>
<dbReference type="EMBL" id="KB822724">
    <property type="protein sequence ID" value="ETN37356.1"/>
    <property type="molecule type" value="Genomic_DNA"/>
</dbReference>
<organism evidence="5 6">
    <name type="scientific">Cyphellophora europaea (strain CBS 101466)</name>
    <name type="common">Phialophora europaea</name>
    <dbReference type="NCBI Taxonomy" id="1220924"/>
    <lineage>
        <taxon>Eukaryota</taxon>
        <taxon>Fungi</taxon>
        <taxon>Dikarya</taxon>
        <taxon>Ascomycota</taxon>
        <taxon>Pezizomycotina</taxon>
        <taxon>Eurotiomycetes</taxon>
        <taxon>Chaetothyriomycetidae</taxon>
        <taxon>Chaetothyriales</taxon>
        <taxon>Cyphellophoraceae</taxon>
        <taxon>Cyphellophora</taxon>
    </lineage>
</organism>
<dbReference type="Proteomes" id="UP000030752">
    <property type="component" value="Unassembled WGS sequence"/>
</dbReference>
<feature type="compositionally biased region" description="Low complexity" evidence="2">
    <location>
        <begin position="1"/>
        <end position="16"/>
    </location>
</feature>
<evidence type="ECO:0000313" key="5">
    <source>
        <dbReference type="EMBL" id="ETN37356.1"/>
    </source>
</evidence>
<feature type="region of interest" description="Disordered" evidence="2">
    <location>
        <begin position="1"/>
        <end position="28"/>
    </location>
</feature>
<dbReference type="Gene3D" id="3.40.50.300">
    <property type="entry name" value="P-loop containing nucleotide triphosphate hydrolases"/>
    <property type="match status" value="1"/>
</dbReference>
<feature type="domain" description="Nephrocystin 3-like N-terminal" evidence="4">
    <location>
        <begin position="263"/>
        <end position="424"/>
    </location>
</feature>
<dbReference type="VEuPathDB" id="FungiDB:HMPREF1541_08347"/>
<proteinExistence type="predicted"/>
<dbReference type="PANTHER" id="PTHR10039:SF17">
    <property type="entry name" value="FUNGAL STAND N-TERMINAL GOODBYE DOMAIN-CONTAINING PROTEIN-RELATED"/>
    <property type="match status" value="1"/>
</dbReference>
<evidence type="ECO:0000256" key="1">
    <source>
        <dbReference type="ARBA" id="ARBA00022737"/>
    </source>
</evidence>
<protein>
    <recommendedName>
        <fullName evidence="7">NACHT domain-containing protein</fullName>
    </recommendedName>
</protein>
<evidence type="ECO:0008006" key="7">
    <source>
        <dbReference type="Google" id="ProtNLM"/>
    </source>
</evidence>
<feature type="domain" description="DUF7708" evidence="3">
    <location>
        <begin position="84"/>
        <end position="219"/>
    </location>
</feature>
<dbReference type="HOGENOM" id="CLU_362499_0_0_1"/>
<accession>W2RLI9</accession>
<evidence type="ECO:0000259" key="4">
    <source>
        <dbReference type="Pfam" id="PF24883"/>
    </source>
</evidence>
<gene>
    <name evidence="5" type="ORF">HMPREF1541_08347</name>
</gene>
<sequence length="857" mass="96182">MNVTQANSLASSSSAHPNPPSSPPKGTQESAWQVAVAQYLSRLPVELRTAFKAPADADDCLTILQAAQARNRKFDRLVSILEPLIEPLKRFENSIDVLVQTWQTVASPIWGPIRAIVTIANGRLATLNTIVVLLERLVEPLKRFHNYETLFEQNVALRHAIGALYCDLLEFCTRLAVHHARSPLRQTFGSFDKDVTEISDKIRHHWAEVDVAANSANMVEAKEARQREERQRAEDLRRDVNRWLAPASVEDDLDRLSSTCADGSCQWVWDSPEMESLRRSDKPASLRINAFPGGGKSVASAQVVKMLQAREDTNVLYFFCRGTDADKSYATSVARTLAWQLLQIEQALYEPLAPIYNASGRQTADSEVLSFRLFDTVLKETQETEIYVVIDALDECYDASRLVTLLIAAQTSINAHLKLIFSSRNDPVITDLIDFCNNSLSLQRNTDPLHDYIADGIRKLELPLSSVERDEIQRTIRSSSEGGLWLFARLMLEELQKATSMDEVREQTQTVPDGLAQLYTSIFKQREKQLSKAHLRMSQQLFLWLRTADYIPPDQWRARGDHGLDDDVLHILFQYVSKTESEIFDLMSLIQRLAAPLVTTRLLHEGHIVLFINGKAVQSSAFVAETFHQTADQYLLWCAEASYASIPKCLQPRRLAVLHRGACAAWYFSESAHFKHTLHHLQERPRAAVDDCYLEMTCALWQVLSMTRLPRSLMAEELEDVEELSEAVTSFLAFDGCLGFVEANLILHYSGQSSLLVDNVLPPEGAKSTPTGSRSRSSHVSDLIKCSESFKLDLRTSLTSFPTTSAIALGNEQAALCEFAKGSRARKIYDLARRYRYLSLSPGACSANGFLLSSKAP</sequence>
<keyword evidence="6" id="KW-1185">Reference proteome</keyword>
<dbReference type="InParanoid" id="W2RLI9"/>
<evidence type="ECO:0000256" key="2">
    <source>
        <dbReference type="SAM" id="MobiDB-lite"/>
    </source>
</evidence>
<dbReference type="STRING" id="1220924.W2RLI9"/>
<evidence type="ECO:0000259" key="3">
    <source>
        <dbReference type="Pfam" id="PF24809"/>
    </source>
</evidence>
<dbReference type="Pfam" id="PF24883">
    <property type="entry name" value="NPHP3_N"/>
    <property type="match status" value="1"/>
</dbReference>